<feature type="coiled-coil region" evidence="4">
    <location>
        <begin position="756"/>
        <end position="827"/>
    </location>
</feature>
<proteinExistence type="inferred from homology"/>
<dbReference type="InterPro" id="IPR001605">
    <property type="entry name" value="PH_dom-spectrin-type"/>
</dbReference>
<feature type="compositionally biased region" description="Polar residues" evidence="5">
    <location>
        <begin position="2302"/>
        <end position="2318"/>
    </location>
</feature>
<dbReference type="PANTHER" id="PTHR11915">
    <property type="entry name" value="SPECTRIN/FILAMIN RELATED CYTOSKELETAL PROTEIN"/>
    <property type="match status" value="1"/>
</dbReference>
<dbReference type="InterPro" id="IPR011993">
    <property type="entry name" value="PH-like_dom_sf"/>
</dbReference>
<reference evidence="8" key="1">
    <citation type="submission" date="2022-11" db="UniProtKB">
        <authorList>
            <consortium name="WormBaseParasite"/>
        </authorList>
    </citation>
    <scope>IDENTIFICATION</scope>
</reference>
<evidence type="ECO:0000256" key="1">
    <source>
        <dbReference type="ARBA" id="ARBA00006826"/>
    </source>
</evidence>
<feature type="compositionally biased region" description="Low complexity" evidence="5">
    <location>
        <begin position="2415"/>
        <end position="2426"/>
    </location>
</feature>
<organism evidence="7 8">
    <name type="scientific">Meloidogyne floridensis</name>
    <dbReference type="NCBI Taxonomy" id="298350"/>
    <lineage>
        <taxon>Eukaryota</taxon>
        <taxon>Metazoa</taxon>
        <taxon>Ecdysozoa</taxon>
        <taxon>Nematoda</taxon>
        <taxon>Chromadorea</taxon>
        <taxon>Rhabditida</taxon>
        <taxon>Tylenchina</taxon>
        <taxon>Tylenchomorpha</taxon>
        <taxon>Tylenchoidea</taxon>
        <taxon>Meloidogynidae</taxon>
        <taxon>Meloidogyninae</taxon>
        <taxon>Meloidogyne</taxon>
    </lineage>
</organism>
<dbReference type="Pfam" id="PF15410">
    <property type="entry name" value="PH_9"/>
    <property type="match status" value="1"/>
</dbReference>
<feature type="coiled-coil region" evidence="4">
    <location>
        <begin position="1115"/>
        <end position="1142"/>
    </location>
</feature>
<dbReference type="SUPFAM" id="SSF50729">
    <property type="entry name" value="PH domain-like"/>
    <property type="match status" value="1"/>
</dbReference>
<dbReference type="Gene3D" id="2.30.29.30">
    <property type="entry name" value="Pleckstrin-homology domain (PH domain)/Phosphotyrosine-binding domain (PTB)"/>
    <property type="match status" value="1"/>
</dbReference>
<evidence type="ECO:0000256" key="5">
    <source>
        <dbReference type="SAM" id="MobiDB-lite"/>
    </source>
</evidence>
<dbReference type="SMART" id="SM00150">
    <property type="entry name" value="SPEC"/>
    <property type="match status" value="18"/>
</dbReference>
<feature type="coiled-coil region" evidence="4">
    <location>
        <begin position="1369"/>
        <end position="1396"/>
    </location>
</feature>
<keyword evidence="4" id="KW-0175">Coiled coil</keyword>
<protein>
    <submittedName>
        <fullName evidence="8">PH domain-containing protein</fullName>
    </submittedName>
</protein>
<feature type="region of interest" description="Disordered" evidence="5">
    <location>
        <begin position="2559"/>
        <end position="2580"/>
    </location>
</feature>
<evidence type="ECO:0000256" key="2">
    <source>
        <dbReference type="ARBA" id="ARBA00022467"/>
    </source>
</evidence>
<dbReference type="WBParaSite" id="scf7180000418938.g3139">
    <property type="protein sequence ID" value="scf7180000418938.g3139"/>
    <property type="gene ID" value="scf7180000418938.g3139"/>
</dbReference>
<dbReference type="SMART" id="SM00233">
    <property type="entry name" value="PH"/>
    <property type="match status" value="1"/>
</dbReference>
<dbReference type="CDD" id="cd00176">
    <property type="entry name" value="SPEC"/>
    <property type="match status" value="10"/>
</dbReference>
<evidence type="ECO:0000313" key="7">
    <source>
        <dbReference type="Proteomes" id="UP000887560"/>
    </source>
</evidence>
<accession>A0A915NPA6</accession>
<dbReference type="Proteomes" id="UP000887560">
    <property type="component" value="Unplaced"/>
</dbReference>
<dbReference type="SUPFAM" id="SSF46966">
    <property type="entry name" value="Spectrin repeat"/>
    <property type="match status" value="16"/>
</dbReference>
<name>A0A915NPA6_9BILA</name>
<keyword evidence="3" id="KW-0677">Repeat</keyword>
<dbReference type="CDD" id="cd10571">
    <property type="entry name" value="PH_beta_spectrin"/>
    <property type="match status" value="1"/>
</dbReference>
<comment type="similarity">
    <text evidence="1">Belongs to the spectrin family.</text>
</comment>
<feature type="compositionally biased region" description="Basic and acidic residues" evidence="5">
    <location>
        <begin position="2258"/>
        <end position="2287"/>
    </location>
</feature>
<feature type="coiled-coil region" evidence="4">
    <location>
        <begin position="388"/>
        <end position="445"/>
    </location>
</feature>
<feature type="compositionally biased region" description="Polar residues" evidence="5">
    <location>
        <begin position="2391"/>
        <end position="2402"/>
    </location>
</feature>
<dbReference type="InterPro" id="IPR002017">
    <property type="entry name" value="Spectrin_repeat"/>
</dbReference>
<dbReference type="Gene3D" id="1.20.58.60">
    <property type="match status" value="14"/>
</dbReference>
<dbReference type="InterPro" id="IPR001849">
    <property type="entry name" value="PH_domain"/>
</dbReference>
<feature type="region of interest" description="Disordered" evidence="5">
    <location>
        <begin position="2251"/>
        <end position="2318"/>
    </location>
</feature>
<dbReference type="InterPro" id="IPR041681">
    <property type="entry name" value="PH_9"/>
</dbReference>
<feature type="compositionally biased region" description="Polar residues" evidence="5">
    <location>
        <begin position="2560"/>
        <end position="2580"/>
    </location>
</feature>
<dbReference type="GO" id="GO:0051693">
    <property type="term" value="P:actin filament capping"/>
    <property type="evidence" value="ECO:0007669"/>
    <property type="project" value="UniProtKB-KW"/>
</dbReference>
<feature type="coiled-coil region" evidence="4">
    <location>
        <begin position="1218"/>
        <end position="1276"/>
    </location>
</feature>
<dbReference type="Pfam" id="PF00435">
    <property type="entry name" value="Spectrin"/>
    <property type="match status" value="12"/>
</dbReference>
<evidence type="ECO:0000256" key="4">
    <source>
        <dbReference type="SAM" id="Coils"/>
    </source>
</evidence>
<dbReference type="GO" id="GO:0005543">
    <property type="term" value="F:phospholipid binding"/>
    <property type="evidence" value="ECO:0007669"/>
    <property type="project" value="InterPro"/>
</dbReference>
<evidence type="ECO:0000313" key="8">
    <source>
        <dbReference type="WBParaSite" id="scf7180000418938.g3139"/>
    </source>
</evidence>
<dbReference type="InterPro" id="IPR018159">
    <property type="entry name" value="Spectrin/alpha-actinin"/>
</dbReference>
<dbReference type="PROSITE" id="PS50003">
    <property type="entry name" value="PH_DOMAIN"/>
    <property type="match status" value="1"/>
</dbReference>
<evidence type="ECO:0000256" key="3">
    <source>
        <dbReference type="ARBA" id="ARBA00022737"/>
    </source>
</evidence>
<feature type="region of interest" description="Disordered" evidence="5">
    <location>
        <begin position="2391"/>
        <end position="2428"/>
    </location>
</feature>
<feature type="coiled-coil region" evidence="4">
    <location>
        <begin position="106"/>
        <end position="165"/>
    </location>
</feature>
<evidence type="ECO:0000259" key="6">
    <source>
        <dbReference type="PROSITE" id="PS50003"/>
    </source>
</evidence>
<dbReference type="PRINTS" id="PR00683">
    <property type="entry name" value="SPECTRINPH"/>
</dbReference>
<feature type="domain" description="PH" evidence="6">
    <location>
        <begin position="2440"/>
        <end position="2548"/>
    </location>
</feature>
<dbReference type="FunFam" id="2.30.29.30:FF:000024">
    <property type="entry name" value="Spectrin beta chain"/>
    <property type="match status" value="1"/>
</dbReference>
<sequence length="2717" mass="313352">EGLRRDASELGLWINEKRHQMEQQNEVGGVGGLNWAQTRHQAFMLELPANRAELSRLAKSGAALIRDGVAEREAVANVLEPLEVEWTKLETLARQRGDLLGQEEQKVALLEEINEVNGKIEEIENRLSDKTKGKDLRGVKQLINKNLLEDRLNEISKKVNKMNEKKHFAVPELIEKVEELVVRFNSLHEPLERLRAELDESMGWHQLAFDVDVELQWIGEKKLIVECPQLGHSLTEVQQLVKRHEQLTAELDCHQPLVTELLNKGRKLANADGINKHSCHQEIDAKCLELSDSWGKLMELSTKRRNLLNRALSREQLLFELSEAENWLSEKNKQLETREEGAISEGHGGAQTLLAWLKTLQNELGPFHSSLVELKNKCINLKDFGIFEEEIAERESKIEEQANVLEERARLSTEHANALVNLHNLEEEQQELEQWLEQKSKNLSQDDCGANLEQWEKFKTKFNDERQQIRTLGHERLEKWETEANILSKKMRSIPFLNEKQFPESLPNYHLIEITHFLAHIYTLQQIREVLQGQNRLHTLWELINEYIEQREASLAQTGLLYRFLHDSVCRDAKQSYGLILKHEVFENELAQLKEEIEALVTSGAQFEQLDENIQLRPLVDSWTRLQEASLHRGEQLMATYETHKFTSQVRDLLQWTQSALVEMGGEQTIRDLQTAEWLAEEHRRLRAELEGREQERSLLVNIGRDIERAGHCPAEVVHQRLSGLDQAFAAAVQWHAFQREALQILAQIQARDRSLDALEQQREFDNKNLKEDKQEKSPAHRKRELNTLICVLATLEERISRLGDMAETLEEQGHAETEQIQALTRRVTNALNELGEHTNYVKRSLDAAEELAQFEAELADLTDWLIEKEESFRAQQVASFNSSNDSGQLTNKLERLKRRQALQSELTANAPRLERLLAHKEKIYVRQRGADVKQAVNNNIISQIIHCEEFFQRWNQLLAQSKALDAALEEARDLLELEQLADRFGAYLRDKEALVQAEELGGDLEHCQTLINRLKEAHKGVDEKTLIDANTLAKKRMFNSKGGNAEASHIIDRLNDINKGWEHLSGRIHNYQALLEAALEVHCFNRDVDETNQRIGEKTSLLSAEQQAKDLAGVERLLRAQDQAERDMSAIHRKLNEHDEQAKLLLAQDPPLRETVLDSLRKLELSWQRLAELAHARRQALQQTYSLHHFLDLVRRTDQWAQSIRAKMSGHAPSRNVAEAERALQRHAERLAEIGARDEEFRSLREFCQRLLQEQPEHRSDLQRAQRRLQTLEHQTRQYWEREQQTLERSLLFQKILAQIGQIDCWLAGKQAQLDGLTAGESPESADAAIRELGHFIVALESQLAERFSWIDSTNKTLDSIANDHPEVSRVKERVEEIKEKCNELQKQTETKQRNLNANKHLAQFLRECAELITWMNAKLQLAMDDGYLDATALRLKLKKHLAFDAELRASEERIGRLQKRGQCLLNEEFGKDCNIGDKEESEERVRAQLEELNNGWTELLEKSAEKTDRLRSAYEAYQLGRRISESECWLERVEAIISSEDHGIDCSSAEQLLEQFENLRTEIRAKGLLIEELFQEAYKLMEKSGEDLGTNRQILYERAEALRGRWNAVDEPCQIRSQNLSEAVSFYHWADQTDEQIEWLESRVRLLESSDYGRSLHSAQSLLQKHQILEKEFSVRQPTFGQLITTGEKMLLVEMKNNNLNEENKKEKKQKGLKSGELTERLDKLHDLITLFRALASVREQRLNESLLSQEFYAEAAEAEHWMKERLIPPTNIQLTSYQQESGRQAEAQLRRCLALEKEIITFEDQLKKLGEKCERMVSADHFDLTGLQTRYGQLLELFSQLSLQCQQRKTQTTNAIRYFGFVRRADELLQWLRERLSLAEREDYGQDLEECELLAQQFHEVVRELASAGERVAQVLTLKEELLREKHPNAGSIRAKGQDVQQLWHEVNEAANERQQALIDGKNIHLFDQKADELLERLAEKEAYLLAQSEEQFGGIDLDQMFGQRERHNNEFMHSLDVLSRQVLELCAEADRIIEIFPRTSEHLEVRRGELIEQLKDEFRELMVWARQMHASITGELLPKEVAGCEALTARHAEFRREISSKESEKLHFIQKGEQLLSQGQNALVNEIRSRITTLEEVFSDLLRTWHRRQQIYEDNADLQRWLFSASELERWLTEREQLLAKDWTGLVQDGLEAVENQIRQFDDFLATLDAQSPQFEALKRLTRLEQNWERLKGQEDRERIVAVNAQLQQQQQQNRRETQPIRTLEKKKMLQEKRQERERRKTQEISLMGNSNGGIGRQSITGQSIRSSTSAHSGAQMLGQLQQLEPIQSLATTAFNSSQTLPRARQRAAVGATSSASSSTSVVVVEGQQNIVPPVASSRLSIEILQPSSTQQQQNLTPSVPFPVGMRVPSTGRTPGFTTRRTQSIRRSRQWDDLRTVDIHGYLDRKQELQAGGKRATFRSWKSYYSILCGQLLCFFKDEQHFMENMAAAAPLALHGSNSALNPEYIKKRFVFKLNTADGAEFLFAAPDQLKALEWVDKINFRAKLDPADQLLAFRPSTSEPLGNSQSKRLPYSSTAADVMSSSRSMTLESRPKPKEFSAANTFKVPNEKQKMIKSATLDPRKINDDNKHTNYYYSSNNKQKNEENGQNIVEQQQFASQIKIGDEVDEEEKIIVEEEDLENSPNNNCRNNQNGTSNIFEDNISVRSGIGGTFSE</sequence>
<keyword evidence="2" id="KW-0117">Actin capping</keyword>
<keyword evidence="7" id="KW-1185">Reference proteome</keyword>